<dbReference type="GO" id="GO:0016491">
    <property type="term" value="F:oxidoreductase activity"/>
    <property type="evidence" value="ECO:0007669"/>
    <property type="project" value="InterPro"/>
</dbReference>
<dbReference type="Proteomes" id="UP000245762">
    <property type="component" value="Unassembled WGS sequence"/>
</dbReference>
<dbReference type="Gene3D" id="3.40.109.10">
    <property type="entry name" value="NADH Oxidase"/>
    <property type="match status" value="1"/>
</dbReference>
<dbReference type="RefSeq" id="WP_109660080.1">
    <property type="nucleotide sequence ID" value="NZ_QGEG01000001.1"/>
</dbReference>
<gene>
    <name evidence="1" type="ORF">DKG77_03095</name>
</gene>
<accession>A0A316L4I0</accession>
<organism evidence="1 2">
    <name type="scientific">Flagellimonas aquimarina</name>
    <dbReference type="NCBI Taxonomy" id="2201895"/>
    <lineage>
        <taxon>Bacteria</taxon>
        <taxon>Pseudomonadati</taxon>
        <taxon>Bacteroidota</taxon>
        <taxon>Flavobacteriia</taxon>
        <taxon>Flavobacteriales</taxon>
        <taxon>Flavobacteriaceae</taxon>
        <taxon>Flagellimonas</taxon>
    </lineage>
</organism>
<protein>
    <submittedName>
        <fullName evidence="1">Tat pathway signal protein</fullName>
    </submittedName>
</protein>
<sequence length="368" mass="41532">MKRRKFIFVAGAGTVAVSGLTYFLNDNYQNHKYIDRINDTWRHSIKFDGSNRAIMIELIRYATLAANSHNTQPWFFKIGNNKITISPDFTRRCSAVDPDDHHLYASLGCAAENIVHAARVFSLEANVSIQSDSAEVIQIDFEHTSSSQSELFKVIPKRQCTRAPYEGKKASAQQLKVLEIIAQDTGISTQIFTDTNDLETILEFVVAGNTDQMRDKAFVKELKDWIRFNPHSAMKHGDGLYTATSGNPTSPTFFGSLLFDMVFNEKPENDKYRDQIRSSAGVIALVSEKDDIEHWIKAGRCYQRFALQATAFGLKHSFVNQAVEVPEVRTQLANYLNIGNRRTDLLIRFGVGTDLPKSLRRPVSEVIV</sequence>
<dbReference type="SUPFAM" id="SSF55469">
    <property type="entry name" value="FMN-dependent nitroreductase-like"/>
    <property type="match status" value="2"/>
</dbReference>
<reference evidence="1 2" key="1">
    <citation type="submission" date="2018-05" db="EMBL/GenBank/DDBJ databases">
        <title>Complete genome sequence of Flagellimonas aquimarina ECD12 isolated from seaweed Ecklonia cava.</title>
        <authorList>
            <person name="Choi S."/>
            <person name="Seong C."/>
        </authorList>
    </citation>
    <scope>NUCLEOTIDE SEQUENCE [LARGE SCALE GENOMIC DNA]</scope>
    <source>
        <strain evidence="1 2">ECD12</strain>
    </source>
</reference>
<evidence type="ECO:0000313" key="1">
    <source>
        <dbReference type="EMBL" id="PWL39829.1"/>
    </source>
</evidence>
<keyword evidence="2" id="KW-1185">Reference proteome</keyword>
<dbReference type="InterPro" id="IPR000415">
    <property type="entry name" value="Nitroreductase-like"/>
</dbReference>
<dbReference type="NCBIfam" id="NF047509">
    <property type="entry name" value="Rv3131_FMN_oxido"/>
    <property type="match status" value="1"/>
</dbReference>
<name>A0A316L4I0_9FLAO</name>
<proteinExistence type="predicted"/>
<dbReference type="AlphaFoldDB" id="A0A316L4I0"/>
<dbReference type="EMBL" id="QGEG01000001">
    <property type="protein sequence ID" value="PWL39829.1"/>
    <property type="molecule type" value="Genomic_DNA"/>
</dbReference>
<evidence type="ECO:0000313" key="2">
    <source>
        <dbReference type="Proteomes" id="UP000245762"/>
    </source>
</evidence>
<comment type="caution">
    <text evidence="1">The sequence shown here is derived from an EMBL/GenBank/DDBJ whole genome shotgun (WGS) entry which is preliminary data.</text>
</comment>